<accession>A0A401FL98</accession>
<gene>
    <name evidence="2" type="ORF">NBRC111893_1137</name>
</gene>
<proteinExistence type="predicted"/>
<keyword evidence="1" id="KW-0812">Transmembrane</keyword>
<dbReference type="STRING" id="1138822.PL11_009070"/>
<dbReference type="Pfam" id="PF17255">
    <property type="entry name" value="EbsA"/>
    <property type="match status" value="1"/>
</dbReference>
<keyword evidence="1" id="KW-1133">Transmembrane helix</keyword>
<dbReference type="Proteomes" id="UP000286974">
    <property type="component" value="Unassembled WGS sequence"/>
</dbReference>
<name>A0A401FL98_9LACO</name>
<dbReference type="AlphaFoldDB" id="A0A401FL98"/>
<keyword evidence="3" id="KW-1185">Reference proteome</keyword>
<evidence type="ECO:0000313" key="2">
    <source>
        <dbReference type="EMBL" id="GAY72991.1"/>
    </source>
</evidence>
<evidence type="ECO:0000256" key="1">
    <source>
        <dbReference type="SAM" id="Phobius"/>
    </source>
</evidence>
<dbReference type="InterPro" id="IPR020215">
    <property type="entry name" value="EbsA-like"/>
</dbReference>
<evidence type="ECO:0000313" key="3">
    <source>
        <dbReference type="Proteomes" id="UP000286974"/>
    </source>
</evidence>
<reference evidence="2 3" key="1">
    <citation type="submission" date="2017-11" db="EMBL/GenBank/DDBJ databases">
        <title>Draft Genome Sequence of Lactobacillus curieae NBRC 111893 isolated from Koso, a Japanese sugar-Vegetable Fermented Beverage.</title>
        <authorList>
            <person name="Chiou T.Y."/>
            <person name="Oshima K."/>
            <person name="Suda W."/>
            <person name="Hattori M."/>
            <person name="Takahashi T."/>
        </authorList>
    </citation>
    <scope>NUCLEOTIDE SEQUENCE [LARGE SCALE GENOMIC DNA]</scope>
    <source>
        <strain evidence="2 3">NBRC111893</strain>
    </source>
</reference>
<organism evidence="2 3">
    <name type="scientific">Lentilactobacillus kosonis</name>
    <dbReference type="NCBI Taxonomy" id="2810561"/>
    <lineage>
        <taxon>Bacteria</taxon>
        <taxon>Bacillati</taxon>
        <taxon>Bacillota</taxon>
        <taxon>Bacilli</taxon>
        <taxon>Lactobacillales</taxon>
        <taxon>Lactobacillaceae</taxon>
        <taxon>Lentilactobacillus</taxon>
    </lineage>
</organism>
<keyword evidence="1" id="KW-0472">Membrane</keyword>
<dbReference type="EMBL" id="BEXA01000002">
    <property type="protein sequence ID" value="GAY72991.1"/>
    <property type="molecule type" value="Genomic_DNA"/>
</dbReference>
<protein>
    <recommendedName>
        <fullName evidence="4">Pore-forming protein</fullName>
    </recommendedName>
</protein>
<feature type="transmembrane region" description="Helical" evidence="1">
    <location>
        <begin position="15"/>
        <end position="32"/>
    </location>
</feature>
<evidence type="ECO:0008006" key="4">
    <source>
        <dbReference type="Google" id="ProtNLM"/>
    </source>
</evidence>
<sequence length="107" mass="12342">MVFFIGVIIWLEITHFQWITLLCFAIFAFICWSEIHFRKITIESGTLKVGRIINPQWLITDLSEITNVQTNKYQLGFVAHGKIYSFILPPNSVIEISGLIANARKDK</sequence>
<comment type="caution">
    <text evidence="2">The sequence shown here is derived from an EMBL/GenBank/DDBJ whole genome shotgun (WGS) entry which is preliminary data.</text>
</comment>